<comment type="catalytic activity">
    <reaction evidence="16">
        <text>GTP + H2O = GDP + phosphate + H(+)</text>
        <dbReference type="Rhea" id="RHEA:19669"/>
        <dbReference type="ChEBI" id="CHEBI:15377"/>
        <dbReference type="ChEBI" id="CHEBI:15378"/>
        <dbReference type="ChEBI" id="CHEBI:37565"/>
        <dbReference type="ChEBI" id="CHEBI:43474"/>
        <dbReference type="ChEBI" id="CHEBI:58189"/>
        <dbReference type="EC" id="3.6.5.5"/>
    </reaction>
</comment>
<feature type="domain" description="Dynamin-type G" evidence="20">
    <location>
        <begin position="186"/>
        <end position="461"/>
    </location>
</feature>
<dbReference type="Pfam" id="PF00350">
    <property type="entry name" value="Dynamin_N"/>
    <property type="match status" value="1"/>
</dbReference>
<dbReference type="Gene3D" id="3.40.50.300">
    <property type="entry name" value="P-loop containing nucleotide triphosphate hydrolases"/>
    <property type="match status" value="1"/>
</dbReference>
<dbReference type="InterPro" id="IPR019762">
    <property type="entry name" value="Dynamin_GTPase_CS"/>
</dbReference>
<dbReference type="Pfam" id="PF01031">
    <property type="entry name" value="Dynamin_M"/>
    <property type="match status" value="1"/>
</dbReference>
<evidence type="ECO:0000256" key="4">
    <source>
        <dbReference type="ARBA" id="ARBA00022692"/>
    </source>
</evidence>
<keyword evidence="9" id="KW-0460">Magnesium</keyword>
<comment type="caution">
    <text evidence="21">The sequence shown here is derived from an EMBL/GenBank/DDBJ whole genome shotgun (WGS) entry which is preliminary data.</text>
</comment>
<keyword evidence="10" id="KW-0809">Transit peptide</keyword>
<evidence type="ECO:0000256" key="13">
    <source>
        <dbReference type="ARBA" id="ARBA00023134"/>
    </source>
</evidence>
<dbReference type="GO" id="GO:0061024">
    <property type="term" value="P:membrane organization"/>
    <property type="evidence" value="ECO:0007669"/>
    <property type="project" value="UniProtKB-ARBA"/>
</dbReference>
<dbReference type="InterPro" id="IPR001401">
    <property type="entry name" value="Dynamin_GTPase"/>
</dbReference>
<dbReference type="GO" id="GO:0008017">
    <property type="term" value="F:microtubule binding"/>
    <property type="evidence" value="ECO:0007669"/>
    <property type="project" value="TreeGrafter"/>
</dbReference>
<comment type="similarity">
    <text evidence="17">Belongs to the TRAFAC class dynamin-like GTPase superfamily. Dynamin/Fzo/YdjA family.</text>
</comment>
<evidence type="ECO:0000256" key="5">
    <source>
        <dbReference type="ARBA" id="ARBA00022723"/>
    </source>
</evidence>
<feature type="coiled-coil region" evidence="18">
    <location>
        <begin position="827"/>
        <end position="854"/>
    </location>
</feature>
<dbReference type="CDD" id="cd08771">
    <property type="entry name" value="DLP_1"/>
    <property type="match status" value="1"/>
</dbReference>
<dbReference type="PANTHER" id="PTHR11566">
    <property type="entry name" value="DYNAMIN"/>
    <property type="match status" value="1"/>
</dbReference>
<dbReference type="SMART" id="SM00053">
    <property type="entry name" value="DYNc"/>
    <property type="match status" value="1"/>
</dbReference>
<dbReference type="SUPFAM" id="SSF52540">
    <property type="entry name" value="P-loop containing nucleoside triphosphate hydrolases"/>
    <property type="match status" value="1"/>
</dbReference>
<keyword evidence="6 17" id="KW-0547">Nucleotide-binding</keyword>
<accession>A0A4T0LWA6</accession>
<gene>
    <name evidence="21" type="ORF">E3Q01_02921</name>
</gene>
<dbReference type="PRINTS" id="PR00195">
    <property type="entry name" value="DYNAMIN"/>
</dbReference>
<evidence type="ECO:0000256" key="10">
    <source>
        <dbReference type="ARBA" id="ARBA00022946"/>
    </source>
</evidence>
<dbReference type="EMBL" id="SPRX01000037">
    <property type="protein sequence ID" value="TIC64135.1"/>
    <property type="molecule type" value="Genomic_DNA"/>
</dbReference>
<evidence type="ECO:0000259" key="20">
    <source>
        <dbReference type="PROSITE" id="PS51718"/>
    </source>
</evidence>
<dbReference type="GO" id="GO:0005874">
    <property type="term" value="C:microtubule"/>
    <property type="evidence" value="ECO:0007669"/>
    <property type="project" value="TreeGrafter"/>
</dbReference>
<dbReference type="PANTHER" id="PTHR11566:SF212">
    <property type="entry name" value="DYNAMIN"/>
    <property type="match status" value="1"/>
</dbReference>
<evidence type="ECO:0000256" key="6">
    <source>
        <dbReference type="ARBA" id="ARBA00022741"/>
    </source>
</evidence>
<dbReference type="GO" id="GO:0005886">
    <property type="term" value="C:plasma membrane"/>
    <property type="evidence" value="ECO:0007669"/>
    <property type="project" value="TreeGrafter"/>
</dbReference>
<dbReference type="InterPro" id="IPR030381">
    <property type="entry name" value="G_DYNAMIN_dom"/>
</dbReference>
<dbReference type="GO" id="GO:0005525">
    <property type="term" value="F:GTP binding"/>
    <property type="evidence" value="ECO:0007669"/>
    <property type="project" value="UniProtKB-KW"/>
</dbReference>
<evidence type="ECO:0000256" key="2">
    <source>
        <dbReference type="ARBA" id="ARBA00004569"/>
    </source>
</evidence>
<evidence type="ECO:0000256" key="16">
    <source>
        <dbReference type="ARBA" id="ARBA00048040"/>
    </source>
</evidence>
<evidence type="ECO:0000256" key="14">
    <source>
        <dbReference type="ARBA" id="ARBA00023136"/>
    </source>
</evidence>
<dbReference type="InterPro" id="IPR022812">
    <property type="entry name" value="Dynamin"/>
</dbReference>
<evidence type="ECO:0000256" key="3">
    <source>
        <dbReference type="ARBA" id="ARBA00011980"/>
    </source>
</evidence>
<evidence type="ECO:0000256" key="7">
    <source>
        <dbReference type="ARBA" id="ARBA00022792"/>
    </source>
</evidence>
<reference evidence="21 22" key="1">
    <citation type="submission" date="2019-03" db="EMBL/GenBank/DDBJ databases">
        <title>Sequencing 25 genomes of Wallemia mellicola.</title>
        <authorList>
            <person name="Gostincar C."/>
        </authorList>
    </citation>
    <scope>NUCLEOTIDE SEQUENCE [LARGE SCALE GENOMIC DNA]</scope>
    <source>
        <strain evidence="21 22">EXF-757</strain>
    </source>
</reference>
<sequence>MLYNSRSKSVINLIRTRQLKRLNYAMRFVHARSISFSSFPRFIGRALRVPIAGVTVGGGTFAYANYKFEELRNKTAGVFGDITDGLFDAWSNVQDTLPTSETIGERKERFREWLSTFNKQTENDNDNNNDNDKDIAKSIIASVAVGASLDSNDNNNNNQQPNLLMNLTRKLIEIRSILLSIDQTDNLKLPSIVVIGSQSSGKSSVLEAIVGHEFLPKGNNMVTRRPIELTLIHTPDSNKEYGEFPSLSSYGKLEDFGAIQKILTDLNLSVPSSECVSDKPIDLRIYSPHVPDLTLIDLPGYVQIAGLDQPDNLREQISNLCEKYIKTPNIILAVCAADVDLANSPALRASRRVDPLGLRTVGVITKMDMVTPNEGSAILSNKRYPLHLGYVGVVCKAPKRGIIDRLSDNDPNMTGAIMKREENYFQNNKELFNKPGLLIGTDTLRKKLMEVLENSMSSSLNNITNAVQIEQEEAAYQFKVQYNDRRVSPESYVAEVIDNLKAKLRDFQGEFSKPQVREKLESMLDDRVMNILEQLYWNDVKLNDLGKNNIESDHDNYWAYKLDTARSLLTKSGIGRDSTSLVADGIRNLIEALTDGPPFSHHNNAAERIIELSHDILRDKLSITSDQVENALKPFKFEVDVEDKEWNKGRRHVLSALEGEQKECDAKLSEIRKRVGGYRKLNNIISYLKSLDERKLNQEAEFENDGVNNNEPAWKLAYNPAHLIEARQAMKLSERLAILKLRMSTLRSSKCKFGNGDNTKVETICPEAFLTVVSEKLAYTSSLFLQIELLQSFFDQFPREIDSRLMYDLDRNAINKFARENPTIRSHLDLQERKDKLEDVLKRLESLLHLKEQDKPKARRFSLF</sequence>
<dbReference type="EC" id="3.6.5.5" evidence="3"/>
<dbReference type="Pfam" id="PF24550">
    <property type="entry name" value="LIS_MGM1"/>
    <property type="match status" value="1"/>
</dbReference>
<feature type="domain" description="GED" evidence="19">
    <location>
        <begin position="759"/>
        <end position="852"/>
    </location>
</feature>
<protein>
    <recommendedName>
        <fullName evidence="3">dynamin GTPase</fullName>
        <ecNumber evidence="3">3.6.5.5</ecNumber>
    </recommendedName>
</protein>
<keyword evidence="4" id="KW-0812">Transmembrane</keyword>
<evidence type="ECO:0000256" key="15">
    <source>
        <dbReference type="ARBA" id="ARBA00023157"/>
    </source>
</evidence>
<evidence type="ECO:0000256" key="17">
    <source>
        <dbReference type="RuleBase" id="RU003932"/>
    </source>
</evidence>
<dbReference type="FunFam" id="3.40.50.300:FF:000741">
    <property type="entry name" value="Putative mitochondrial dynamin GTPase"/>
    <property type="match status" value="1"/>
</dbReference>
<keyword evidence="5" id="KW-0479">Metal-binding</keyword>
<keyword evidence="14" id="KW-0472">Membrane</keyword>
<dbReference type="InterPro" id="IPR000375">
    <property type="entry name" value="Dynamin_stalk"/>
</dbReference>
<keyword evidence="15" id="KW-1015">Disulfide bond</keyword>
<dbReference type="GO" id="GO:0046872">
    <property type="term" value="F:metal ion binding"/>
    <property type="evidence" value="ECO:0007669"/>
    <property type="project" value="UniProtKB-KW"/>
</dbReference>
<evidence type="ECO:0000256" key="11">
    <source>
        <dbReference type="ARBA" id="ARBA00022989"/>
    </source>
</evidence>
<evidence type="ECO:0000259" key="19">
    <source>
        <dbReference type="PROSITE" id="PS51388"/>
    </source>
</evidence>
<evidence type="ECO:0000256" key="8">
    <source>
        <dbReference type="ARBA" id="ARBA00022801"/>
    </source>
</evidence>
<dbReference type="AlphaFoldDB" id="A0A4T0LWA6"/>
<dbReference type="PROSITE" id="PS51718">
    <property type="entry name" value="G_DYNAMIN_2"/>
    <property type="match status" value="1"/>
</dbReference>
<name>A0A4T0LWA6_9BASI</name>
<dbReference type="InterPro" id="IPR020850">
    <property type="entry name" value="GED_dom"/>
</dbReference>
<proteinExistence type="inferred from homology"/>
<comment type="subcellular location">
    <subcellularLocation>
        <location evidence="1">Mitochondrion inner membrane</location>
    </subcellularLocation>
    <subcellularLocation>
        <location evidence="2">Mitochondrion intermembrane space</location>
    </subcellularLocation>
</comment>
<keyword evidence="7" id="KW-0999">Mitochondrion inner membrane</keyword>
<dbReference type="InterPro" id="IPR027417">
    <property type="entry name" value="P-loop_NTPase"/>
</dbReference>
<dbReference type="InterPro" id="IPR056495">
    <property type="entry name" value="LIS_MGM1"/>
</dbReference>
<evidence type="ECO:0000256" key="1">
    <source>
        <dbReference type="ARBA" id="ARBA00004273"/>
    </source>
</evidence>
<dbReference type="Proteomes" id="UP000310708">
    <property type="component" value="Unassembled WGS sequence"/>
</dbReference>
<dbReference type="GO" id="GO:0005743">
    <property type="term" value="C:mitochondrial inner membrane"/>
    <property type="evidence" value="ECO:0007669"/>
    <property type="project" value="UniProtKB-SubCell"/>
</dbReference>
<evidence type="ECO:0000256" key="9">
    <source>
        <dbReference type="ARBA" id="ARBA00022842"/>
    </source>
</evidence>
<dbReference type="InterPro" id="IPR045063">
    <property type="entry name" value="Dynamin_N"/>
</dbReference>
<dbReference type="PROSITE" id="PS00410">
    <property type="entry name" value="G_DYNAMIN_1"/>
    <property type="match status" value="1"/>
</dbReference>
<dbReference type="GO" id="GO:0003924">
    <property type="term" value="F:GTPase activity"/>
    <property type="evidence" value="ECO:0007669"/>
    <property type="project" value="InterPro"/>
</dbReference>
<keyword evidence="11" id="KW-1133">Transmembrane helix</keyword>
<keyword evidence="12" id="KW-0496">Mitochondrion</keyword>
<evidence type="ECO:0000313" key="21">
    <source>
        <dbReference type="EMBL" id="TIC64135.1"/>
    </source>
</evidence>
<evidence type="ECO:0000256" key="18">
    <source>
        <dbReference type="SAM" id="Coils"/>
    </source>
</evidence>
<evidence type="ECO:0000313" key="22">
    <source>
        <dbReference type="Proteomes" id="UP000310708"/>
    </source>
</evidence>
<organism evidence="21 22">
    <name type="scientific">Wallemia mellicola</name>
    <dbReference type="NCBI Taxonomy" id="1708541"/>
    <lineage>
        <taxon>Eukaryota</taxon>
        <taxon>Fungi</taxon>
        <taxon>Dikarya</taxon>
        <taxon>Basidiomycota</taxon>
        <taxon>Wallemiomycotina</taxon>
        <taxon>Wallemiomycetes</taxon>
        <taxon>Wallemiales</taxon>
        <taxon>Wallemiaceae</taxon>
        <taxon>Wallemia</taxon>
    </lineage>
</organism>
<dbReference type="PROSITE" id="PS51388">
    <property type="entry name" value="GED"/>
    <property type="match status" value="1"/>
</dbReference>
<keyword evidence="18" id="KW-0175">Coiled coil</keyword>
<keyword evidence="13 17" id="KW-0342">GTP-binding</keyword>
<keyword evidence="8" id="KW-0378">Hydrolase</keyword>
<dbReference type="GO" id="GO:0005758">
    <property type="term" value="C:mitochondrial intermembrane space"/>
    <property type="evidence" value="ECO:0007669"/>
    <property type="project" value="UniProtKB-SubCell"/>
</dbReference>
<evidence type="ECO:0000256" key="12">
    <source>
        <dbReference type="ARBA" id="ARBA00023128"/>
    </source>
</evidence>
<dbReference type="GO" id="GO:0031623">
    <property type="term" value="P:receptor internalization"/>
    <property type="evidence" value="ECO:0007669"/>
    <property type="project" value="TreeGrafter"/>
</dbReference>